<dbReference type="PaxDb" id="195103-CPF_1589"/>
<dbReference type="AlphaFoldDB" id="A0A0H2YUY3"/>
<protein>
    <submittedName>
        <fullName evidence="2">Uncharacterized protein</fullName>
    </submittedName>
</protein>
<name>A0A0H2YUY3_CLOP1</name>
<dbReference type="KEGG" id="cpf:CPF_1589"/>
<feature type="transmembrane region" description="Helical" evidence="1">
    <location>
        <begin position="12"/>
        <end position="29"/>
    </location>
</feature>
<dbReference type="Proteomes" id="UP000001823">
    <property type="component" value="Chromosome"/>
</dbReference>
<keyword evidence="1" id="KW-0812">Transmembrane</keyword>
<organism evidence="2 3">
    <name type="scientific">Clostridium perfringens (strain ATCC 13124 / DSM 756 / JCM 1290 / NCIMB 6125 / NCTC 8237 / Type A)</name>
    <dbReference type="NCBI Taxonomy" id="195103"/>
    <lineage>
        <taxon>Bacteria</taxon>
        <taxon>Bacillati</taxon>
        <taxon>Bacillota</taxon>
        <taxon>Clostridia</taxon>
        <taxon>Eubacteriales</taxon>
        <taxon>Clostridiaceae</taxon>
        <taxon>Clostridium</taxon>
    </lineage>
</organism>
<keyword evidence="3" id="KW-1185">Reference proteome</keyword>
<dbReference type="RefSeq" id="WP_011590790.1">
    <property type="nucleotide sequence ID" value="NC_008261.1"/>
</dbReference>
<evidence type="ECO:0000256" key="1">
    <source>
        <dbReference type="SAM" id="Phobius"/>
    </source>
</evidence>
<evidence type="ECO:0000313" key="3">
    <source>
        <dbReference type="Proteomes" id="UP000001823"/>
    </source>
</evidence>
<dbReference type="HOGENOM" id="CLU_1018227_0_0_9"/>
<keyword evidence="1" id="KW-0472">Membrane</keyword>
<dbReference type="EMBL" id="CP000246">
    <property type="protein sequence ID" value="ABG84896.1"/>
    <property type="molecule type" value="Genomic_DNA"/>
</dbReference>
<reference evidence="2 3" key="1">
    <citation type="journal article" date="2006" name="Genome Res.">
        <title>Skewed genomic variability in strains of the toxigenic bacterial pathogen, Clostridium perfringens.</title>
        <authorList>
            <person name="Myers G.S."/>
            <person name="Rasko D.A."/>
            <person name="Cheung J.K."/>
            <person name="Ravel J."/>
            <person name="Seshadri R."/>
            <person name="Deboy R.T."/>
            <person name="Ren Q."/>
            <person name="Varga J."/>
            <person name="Awad M.M."/>
            <person name="Brinkac L.M."/>
            <person name="Daugherty S.C."/>
            <person name="Haft D.H."/>
            <person name="Dodson R.J."/>
            <person name="Madupu R."/>
            <person name="Nelson W.C."/>
            <person name="Rosovitz M.J."/>
            <person name="Sullivan S.A."/>
            <person name="Khouri H."/>
            <person name="Dimitrov G.I."/>
            <person name="Watkins K.L."/>
            <person name="Mulligan S."/>
            <person name="Benton J."/>
            <person name="Radune D."/>
            <person name="Fisher D.J."/>
            <person name="Atkins H.S."/>
            <person name="Hiscox T."/>
            <person name="Jost B.H."/>
            <person name="Billington S.J."/>
            <person name="Songer J.G."/>
            <person name="McClane B.A."/>
            <person name="Titball R.W."/>
            <person name="Rood J.I."/>
            <person name="Melville S.B."/>
            <person name="Paulsen I.T."/>
        </authorList>
    </citation>
    <scope>NUCLEOTIDE SEQUENCE [LARGE SCALE GENOMIC DNA]</scope>
    <source>
        <strain evidence="3">ATCC 13124 / DSM 756 / JCM 1290 / NCIMB 6125 / NCTC 8237 / S 107 / Type A</strain>
    </source>
</reference>
<evidence type="ECO:0000313" key="2">
    <source>
        <dbReference type="EMBL" id="ABG84896.1"/>
    </source>
</evidence>
<proteinExistence type="predicted"/>
<keyword evidence="1" id="KW-1133">Transmembrane helix</keyword>
<feature type="transmembrane region" description="Helical" evidence="1">
    <location>
        <begin position="41"/>
        <end position="64"/>
    </location>
</feature>
<sequence length="273" mass="31929">MDKKTIIKNISISLGVISILVYASLFSIWKVWGNHFKVAEWIIFCATVVTTLIGAYATIIAVLISIEYSKNQKNVEQKEKLRRINIIVYTELLEYINSVKEDFFYYIFEAGNTWGVKRVSEDFRFIIPEIKSNVKDLIYELMIYDTNESIIIIKKIYDLYIENKRLIDKKSNHEVIIEFLLENILNDEYKKTVDCTTPKLKFVPVEDTKLKNNIEASNHMRPTELREELIPQSQEESDCIDDFVEKYKENTSLIKVNEEIEGALKYLLGAIKN</sequence>
<accession>A0A0H2YUY3</accession>
<gene>
    <name evidence="2" type="ordered locus">CPF_1589</name>
</gene>